<evidence type="ECO:0000259" key="4">
    <source>
        <dbReference type="Pfam" id="PF08675"/>
    </source>
</evidence>
<dbReference type="PANTHER" id="PTHR15092">
    <property type="entry name" value="POLY A -SPECIFIC RIBONUCLEASE/TARGET OF EGR1, MEMBER 1"/>
    <property type="match status" value="1"/>
</dbReference>
<dbReference type="CDD" id="cd12428">
    <property type="entry name" value="RRM_PARN"/>
    <property type="match status" value="1"/>
</dbReference>
<dbReference type="AlphaFoldDB" id="A0ABD2N202"/>
<keyword evidence="3" id="KW-1133">Transmembrane helix</keyword>
<dbReference type="InterPro" id="IPR036397">
    <property type="entry name" value="RNaseH_sf"/>
</dbReference>
<dbReference type="SUPFAM" id="SSF54928">
    <property type="entry name" value="RNA-binding domain, RBD"/>
    <property type="match status" value="1"/>
</dbReference>
<evidence type="ECO:0000256" key="3">
    <source>
        <dbReference type="SAM" id="Phobius"/>
    </source>
</evidence>
<dbReference type="InterPro" id="IPR051181">
    <property type="entry name" value="CAF1_poly(A)_ribonucleases"/>
</dbReference>
<feature type="region of interest" description="Disordered" evidence="2">
    <location>
        <begin position="137"/>
        <end position="156"/>
    </location>
</feature>
<keyword evidence="6" id="KW-1185">Reference proteome</keyword>
<sequence>MFPIKDRLFCASIRSSNLDSMYFYLLVFIAKIKEILNFFIWLITGSRFERIKSRAMEVTKENFESVLPNIKKSIEEATFLTIDCELTGLNTKYSDQRFLCQSSSIDFLISQGFDFNKLFKEGIPYLNLEEETKYQENIEERNKPVTSSSYSNSNSDKIAIPPEDKPFIDDIIKTVKTYLKYSDQESIQLPKCNPFLRKLIYQTIGEVFGSEVCVETKQLENKDRVMYVSRVKSEEELEAKAKQKFDEESKILDESVGFTKVLREVVNSGKLVVGHNMMLDLLHTVDKFLTPLPEDYHEFKDCAHALFNNILDTKFMSSSETFKDTINSTVLGHLYDSIRQDPFVIPDLEIESGCESYSLDAKKDHEAAFDAFITGVSFLAMWNYLGRENNLSPDETFSDFNLLRPYMNKIYLMRLQDNQYIHLGGVDPNPSRDHVFHVSFPKEWKVNDIQQFFSPFGNVFISWINDSSAFVGLYKRDQATLAYTTLCDDETCVVTPFAKFQNEDSPTSANRRGSHGSPNICKKRRITTSSSKDSLSEKVLEKKTKRKVPKTFSESDLWE</sequence>
<feature type="transmembrane region" description="Helical" evidence="3">
    <location>
        <begin position="21"/>
        <end position="43"/>
    </location>
</feature>
<name>A0ABD2N202_9CUCU</name>
<dbReference type="EMBL" id="JABFTP020000062">
    <property type="protein sequence ID" value="KAL3272701.1"/>
    <property type="molecule type" value="Genomic_DNA"/>
</dbReference>
<gene>
    <name evidence="5" type="ORF">HHI36_014165</name>
</gene>
<organism evidence="5 6">
    <name type="scientific">Cryptolaemus montrouzieri</name>
    <dbReference type="NCBI Taxonomy" id="559131"/>
    <lineage>
        <taxon>Eukaryota</taxon>
        <taxon>Metazoa</taxon>
        <taxon>Ecdysozoa</taxon>
        <taxon>Arthropoda</taxon>
        <taxon>Hexapoda</taxon>
        <taxon>Insecta</taxon>
        <taxon>Pterygota</taxon>
        <taxon>Neoptera</taxon>
        <taxon>Endopterygota</taxon>
        <taxon>Coleoptera</taxon>
        <taxon>Polyphaga</taxon>
        <taxon>Cucujiformia</taxon>
        <taxon>Coccinelloidea</taxon>
        <taxon>Coccinellidae</taxon>
        <taxon>Scymninae</taxon>
        <taxon>Scymnini</taxon>
        <taxon>Cryptolaemus</taxon>
    </lineage>
</organism>
<dbReference type="PANTHER" id="PTHR15092:SF44">
    <property type="entry name" value="POLY(A)-SPECIFIC RIBONUCLEASE PARN"/>
    <property type="match status" value="1"/>
</dbReference>
<evidence type="ECO:0000256" key="1">
    <source>
        <dbReference type="ARBA" id="ARBA00008372"/>
    </source>
</evidence>
<comment type="caution">
    <text evidence="5">The sequence shown here is derived from an EMBL/GenBank/DDBJ whole genome shotgun (WGS) entry which is preliminary data.</text>
</comment>
<dbReference type="Gene3D" id="3.30.70.330">
    <property type="match status" value="1"/>
</dbReference>
<dbReference type="InterPro" id="IPR012337">
    <property type="entry name" value="RNaseH-like_sf"/>
</dbReference>
<dbReference type="InterPro" id="IPR036867">
    <property type="entry name" value="R3H_dom_sf"/>
</dbReference>
<evidence type="ECO:0000256" key="2">
    <source>
        <dbReference type="SAM" id="MobiDB-lite"/>
    </source>
</evidence>
<dbReference type="Pfam" id="PF04857">
    <property type="entry name" value="CAF1"/>
    <property type="match status" value="2"/>
</dbReference>
<dbReference type="Gene3D" id="3.30.420.10">
    <property type="entry name" value="Ribonuclease H-like superfamily/Ribonuclease H"/>
    <property type="match status" value="3"/>
</dbReference>
<proteinExistence type="inferred from homology"/>
<keyword evidence="3" id="KW-0812">Transmembrane</keyword>
<dbReference type="InterPro" id="IPR006941">
    <property type="entry name" value="RNase_CAF1"/>
</dbReference>
<comment type="similarity">
    <text evidence="1">Belongs to the CAF1 family.</text>
</comment>
<evidence type="ECO:0000313" key="6">
    <source>
        <dbReference type="Proteomes" id="UP001516400"/>
    </source>
</evidence>
<dbReference type="Proteomes" id="UP001516400">
    <property type="component" value="Unassembled WGS sequence"/>
</dbReference>
<feature type="domain" description="Poly(A)-specific ribonuclease RNA-binding" evidence="4">
    <location>
        <begin position="425"/>
        <end position="502"/>
    </location>
</feature>
<evidence type="ECO:0000313" key="5">
    <source>
        <dbReference type="EMBL" id="KAL3272701.1"/>
    </source>
</evidence>
<feature type="region of interest" description="Disordered" evidence="2">
    <location>
        <begin position="502"/>
        <end position="559"/>
    </location>
</feature>
<accession>A0ABD2N202</accession>
<reference evidence="5 6" key="1">
    <citation type="journal article" date="2021" name="BMC Biol.">
        <title>Horizontally acquired antibacterial genes associated with adaptive radiation of ladybird beetles.</title>
        <authorList>
            <person name="Li H.S."/>
            <person name="Tang X.F."/>
            <person name="Huang Y.H."/>
            <person name="Xu Z.Y."/>
            <person name="Chen M.L."/>
            <person name="Du X.Y."/>
            <person name="Qiu B.Y."/>
            <person name="Chen P.T."/>
            <person name="Zhang W."/>
            <person name="Slipinski A."/>
            <person name="Escalona H.E."/>
            <person name="Waterhouse R.M."/>
            <person name="Zwick A."/>
            <person name="Pang H."/>
        </authorList>
    </citation>
    <scope>NUCLEOTIDE SEQUENCE [LARGE SCALE GENOMIC DNA]</scope>
    <source>
        <strain evidence="5">SYSU2018</strain>
    </source>
</reference>
<dbReference type="InterPro" id="IPR014789">
    <property type="entry name" value="PolyA-riboNase_RNA-binding"/>
</dbReference>
<dbReference type="SUPFAM" id="SSF53098">
    <property type="entry name" value="Ribonuclease H-like"/>
    <property type="match status" value="1"/>
</dbReference>
<dbReference type="InterPro" id="IPR012677">
    <property type="entry name" value="Nucleotide-bd_a/b_plait_sf"/>
</dbReference>
<dbReference type="Pfam" id="PF08675">
    <property type="entry name" value="RNA_bind"/>
    <property type="match status" value="1"/>
</dbReference>
<dbReference type="InterPro" id="IPR035979">
    <property type="entry name" value="RBD_domain_sf"/>
</dbReference>
<protein>
    <recommendedName>
        <fullName evidence="4">Poly(A)-specific ribonuclease RNA-binding domain-containing protein</fullName>
    </recommendedName>
</protein>
<keyword evidence="3" id="KW-0472">Membrane</keyword>
<dbReference type="SUPFAM" id="SSF82708">
    <property type="entry name" value="R3H domain"/>
    <property type="match status" value="1"/>
</dbReference>